<dbReference type="eggNOG" id="COG2606">
    <property type="taxonomic scope" value="Bacteria"/>
</dbReference>
<dbReference type="RefSeq" id="WP_012637691.1">
    <property type="nucleotide sequence ID" value="NC_011901.1"/>
</dbReference>
<dbReference type="KEGG" id="tgr:Tgr7_1121"/>
<dbReference type="AlphaFoldDB" id="B8GPP0"/>
<evidence type="ECO:0000259" key="1">
    <source>
        <dbReference type="Pfam" id="PF04073"/>
    </source>
</evidence>
<dbReference type="Gene3D" id="3.90.960.10">
    <property type="entry name" value="YbaK/aminoacyl-tRNA synthetase-associated domain"/>
    <property type="match status" value="1"/>
</dbReference>
<accession>B8GPP0</accession>
<proteinExistence type="predicted"/>
<dbReference type="PANTHER" id="PTHR30411">
    <property type="entry name" value="CYTOPLASMIC PROTEIN"/>
    <property type="match status" value="1"/>
</dbReference>
<dbReference type="Proteomes" id="UP000002383">
    <property type="component" value="Chromosome"/>
</dbReference>
<dbReference type="HOGENOM" id="CLU_094875_2_1_6"/>
<dbReference type="OrthoDB" id="9786549at2"/>
<dbReference type="SUPFAM" id="SSF55826">
    <property type="entry name" value="YbaK/ProRS associated domain"/>
    <property type="match status" value="1"/>
</dbReference>
<protein>
    <submittedName>
        <fullName evidence="2">YbaK/prolyl-tRNA synthetase associated region</fullName>
    </submittedName>
</protein>
<dbReference type="InterPro" id="IPR036754">
    <property type="entry name" value="YbaK/aa-tRNA-synt-asso_dom_sf"/>
</dbReference>
<organism evidence="2 3">
    <name type="scientific">Thioalkalivibrio sulfidiphilus (strain HL-EbGR7)</name>
    <dbReference type="NCBI Taxonomy" id="396588"/>
    <lineage>
        <taxon>Bacteria</taxon>
        <taxon>Pseudomonadati</taxon>
        <taxon>Pseudomonadota</taxon>
        <taxon>Gammaproteobacteria</taxon>
        <taxon>Chromatiales</taxon>
        <taxon>Ectothiorhodospiraceae</taxon>
        <taxon>Thioalkalivibrio</taxon>
    </lineage>
</organism>
<evidence type="ECO:0000313" key="3">
    <source>
        <dbReference type="Proteomes" id="UP000002383"/>
    </source>
</evidence>
<name>B8GPP0_THISH</name>
<dbReference type="GO" id="GO:0002161">
    <property type="term" value="F:aminoacyl-tRNA deacylase activity"/>
    <property type="evidence" value="ECO:0007669"/>
    <property type="project" value="InterPro"/>
</dbReference>
<dbReference type="PANTHER" id="PTHR30411:SF9">
    <property type="entry name" value="MULTIFUNCTIONAL SER_THR-TRNA DEACYLASE PROXP-Y"/>
    <property type="match status" value="1"/>
</dbReference>
<gene>
    <name evidence="2" type="ordered locus">Tgr7_1121</name>
</gene>
<dbReference type="Pfam" id="PF04073">
    <property type="entry name" value="tRNA_edit"/>
    <property type="match status" value="1"/>
</dbReference>
<dbReference type="InterPro" id="IPR007214">
    <property type="entry name" value="YbaK/aa-tRNA-synth-assoc-dom"/>
</dbReference>
<sequence>MSLSQTLKTYLDSQGIPYQVIHHDPTPSANRSAEAAHIPGDKLVKAVVLEDNGQYILAALPATRRLKLGRLHHTLGEHVGLATEAEVERLFGDCAQGAVPALGSAYGLETLVDDSLNDQDEVYIEGGDHESLVCLSGSAFMGLLGPARHGNFSAHI</sequence>
<keyword evidence="2" id="KW-0436">Ligase</keyword>
<dbReference type="CDD" id="cd04332">
    <property type="entry name" value="YbaK_like"/>
    <property type="match status" value="1"/>
</dbReference>
<dbReference type="GO" id="GO:0004812">
    <property type="term" value="F:aminoacyl-tRNA ligase activity"/>
    <property type="evidence" value="ECO:0007669"/>
    <property type="project" value="UniProtKB-KW"/>
</dbReference>
<keyword evidence="2" id="KW-0030">Aminoacyl-tRNA synthetase</keyword>
<evidence type="ECO:0000313" key="2">
    <source>
        <dbReference type="EMBL" id="ACL72207.1"/>
    </source>
</evidence>
<feature type="domain" description="YbaK/aminoacyl-tRNA synthetase-associated" evidence="1">
    <location>
        <begin position="23"/>
        <end position="139"/>
    </location>
</feature>
<keyword evidence="3" id="KW-1185">Reference proteome</keyword>
<dbReference type="EMBL" id="CP001339">
    <property type="protein sequence ID" value="ACL72207.1"/>
    <property type="molecule type" value="Genomic_DNA"/>
</dbReference>
<reference evidence="2 3" key="1">
    <citation type="journal article" date="2011" name="Stand. Genomic Sci.">
        <title>Complete genome sequence of 'Thioalkalivibrio sulfidophilus' HL-EbGr7.</title>
        <authorList>
            <person name="Muyzer G."/>
            <person name="Sorokin D.Y."/>
            <person name="Mavromatis K."/>
            <person name="Lapidus A."/>
            <person name="Clum A."/>
            <person name="Ivanova N."/>
            <person name="Pati A."/>
            <person name="d'Haeseleer P."/>
            <person name="Woyke T."/>
            <person name="Kyrpides N.C."/>
        </authorList>
    </citation>
    <scope>NUCLEOTIDE SEQUENCE [LARGE SCALE GENOMIC DNA]</scope>
    <source>
        <strain evidence="2 3">HL-EbGR7</strain>
    </source>
</reference>